<feature type="domain" description="Calcineurin-like phosphoesterase" evidence="5">
    <location>
        <begin position="3"/>
        <end position="193"/>
    </location>
</feature>
<evidence type="ECO:0000313" key="6">
    <source>
        <dbReference type="EMBL" id="CUS44605.1"/>
    </source>
</evidence>
<organism evidence="6">
    <name type="scientific">hydrothermal vent metagenome</name>
    <dbReference type="NCBI Taxonomy" id="652676"/>
    <lineage>
        <taxon>unclassified sequences</taxon>
        <taxon>metagenomes</taxon>
        <taxon>ecological metagenomes</taxon>
    </lineage>
</organism>
<evidence type="ECO:0000259" key="5">
    <source>
        <dbReference type="Pfam" id="PF00149"/>
    </source>
</evidence>
<dbReference type="InterPro" id="IPR004843">
    <property type="entry name" value="Calcineurin-like_PHP"/>
</dbReference>
<dbReference type="Gene3D" id="3.60.21.10">
    <property type="match status" value="1"/>
</dbReference>
<dbReference type="EC" id="3.1.4.17" evidence="6"/>
<gene>
    <name evidence="6" type="ORF">MGWOODY_Smn1932</name>
</gene>
<dbReference type="SUPFAM" id="SSF56300">
    <property type="entry name" value="Metallo-dependent phosphatases"/>
    <property type="match status" value="1"/>
</dbReference>
<accession>A0A160TI52</accession>
<dbReference type="PANTHER" id="PTHR42988:SF2">
    <property type="entry name" value="CYCLIC NUCLEOTIDE PHOSPHODIESTERASE CBUA0032-RELATED"/>
    <property type="match status" value="1"/>
</dbReference>
<keyword evidence="2 6" id="KW-0378">Hydrolase</keyword>
<comment type="similarity">
    <text evidence="4">Belongs to the cyclic nucleotide phosphodiesterase class-III family.</text>
</comment>
<dbReference type="Pfam" id="PF00149">
    <property type="entry name" value="Metallophos"/>
    <property type="match status" value="1"/>
</dbReference>
<dbReference type="EMBL" id="CZQE01000161">
    <property type="protein sequence ID" value="CUS44605.1"/>
    <property type="molecule type" value="Genomic_DNA"/>
</dbReference>
<evidence type="ECO:0000256" key="1">
    <source>
        <dbReference type="ARBA" id="ARBA00022723"/>
    </source>
</evidence>
<keyword evidence="1" id="KW-0479">Metal-binding</keyword>
<protein>
    <submittedName>
        <fullName evidence="6">3',5'-cyclic-nucleotide phosphodiesterase</fullName>
        <ecNumber evidence="6">3.1.4.17</ecNumber>
    </submittedName>
</protein>
<dbReference type="AlphaFoldDB" id="A0A160TI52"/>
<evidence type="ECO:0000256" key="3">
    <source>
        <dbReference type="ARBA" id="ARBA00023004"/>
    </source>
</evidence>
<reference evidence="6" key="1">
    <citation type="submission" date="2015-10" db="EMBL/GenBank/DDBJ databases">
        <authorList>
            <person name="Gilbert D.G."/>
        </authorList>
    </citation>
    <scope>NUCLEOTIDE SEQUENCE</scope>
</reference>
<evidence type="ECO:0000256" key="2">
    <source>
        <dbReference type="ARBA" id="ARBA00022801"/>
    </source>
</evidence>
<evidence type="ECO:0000256" key="4">
    <source>
        <dbReference type="ARBA" id="ARBA00025742"/>
    </source>
</evidence>
<name>A0A160TI52_9ZZZZ</name>
<proteinExistence type="inferred from homology"/>
<dbReference type="GO" id="GO:0004114">
    <property type="term" value="F:3',5'-cyclic-nucleotide phosphodiesterase activity"/>
    <property type="evidence" value="ECO:0007669"/>
    <property type="project" value="UniProtKB-EC"/>
</dbReference>
<dbReference type="InterPro" id="IPR029052">
    <property type="entry name" value="Metallo-depent_PP-like"/>
</dbReference>
<sequence>MIRLFHVSDVHFGREDRAAIAWFDGLVQVEKPDAVIMTGDLTMHARRREFAAGLAWLQGLGVPVTVEVGNHDLPYFNPVARLFRPYDRIGAIERLIERPLDLPGVAIVPMVTTARAQWRLDWSKGHVSSRALQRALALVEAAPKDALVFVACHHPLIGAHEQMRSSTRNGADAFKALAAAGASAVLTGHVHDPFDVVREAGGRKIRMIGAGTLSERTRDTPPSFNEIRIENGRFDVVLRRLGPEPDMVLPKEKIE</sequence>
<keyword evidence="3" id="KW-0408">Iron</keyword>
<dbReference type="GO" id="GO:0046872">
    <property type="term" value="F:metal ion binding"/>
    <property type="evidence" value="ECO:0007669"/>
    <property type="project" value="UniProtKB-KW"/>
</dbReference>
<dbReference type="InterPro" id="IPR050884">
    <property type="entry name" value="CNP_phosphodiesterase-III"/>
</dbReference>
<dbReference type="PANTHER" id="PTHR42988">
    <property type="entry name" value="PHOSPHOHYDROLASE"/>
    <property type="match status" value="1"/>
</dbReference>